<proteinExistence type="predicted"/>
<reference evidence="1" key="1">
    <citation type="submission" date="2014-09" db="EMBL/GenBank/DDBJ databases">
        <authorList>
            <person name="Magalhaes I.L.F."/>
            <person name="Oliveira U."/>
            <person name="Santos F.R."/>
            <person name="Vidigal T.H.D.A."/>
            <person name="Brescovit A.D."/>
            <person name="Santos A.J."/>
        </authorList>
    </citation>
    <scope>NUCLEOTIDE SEQUENCE</scope>
    <source>
        <tissue evidence="1">Shoot tissue taken approximately 20 cm above the soil surface</tissue>
    </source>
</reference>
<dbReference type="EMBL" id="GBRH01204870">
    <property type="protein sequence ID" value="JAD93025.1"/>
    <property type="molecule type" value="Transcribed_RNA"/>
</dbReference>
<reference evidence="1" key="2">
    <citation type="journal article" date="2015" name="Data Brief">
        <title>Shoot transcriptome of the giant reed, Arundo donax.</title>
        <authorList>
            <person name="Barrero R.A."/>
            <person name="Guerrero F.D."/>
            <person name="Moolhuijzen P."/>
            <person name="Goolsby J.A."/>
            <person name="Tidwell J."/>
            <person name="Bellgard S.E."/>
            <person name="Bellgard M.I."/>
        </authorList>
    </citation>
    <scope>NUCLEOTIDE SEQUENCE</scope>
    <source>
        <tissue evidence="1">Shoot tissue taken approximately 20 cm above the soil surface</tissue>
    </source>
</reference>
<name>A0A0A9E547_ARUDO</name>
<protein>
    <submittedName>
        <fullName evidence="1">Uncharacterized protein</fullName>
    </submittedName>
</protein>
<sequence>MYSHKIVVLLRYNQAW</sequence>
<accession>A0A0A9E547</accession>
<dbReference type="AlphaFoldDB" id="A0A0A9E547"/>
<evidence type="ECO:0000313" key="1">
    <source>
        <dbReference type="EMBL" id="JAD93025.1"/>
    </source>
</evidence>
<organism evidence="1">
    <name type="scientific">Arundo donax</name>
    <name type="common">Giant reed</name>
    <name type="synonym">Donax arundinaceus</name>
    <dbReference type="NCBI Taxonomy" id="35708"/>
    <lineage>
        <taxon>Eukaryota</taxon>
        <taxon>Viridiplantae</taxon>
        <taxon>Streptophyta</taxon>
        <taxon>Embryophyta</taxon>
        <taxon>Tracheophyta</taxon>
        <taxon>Spermatophyta</taxon>
        <taxon>Magnoliopsida</taxon>
        <taxon>Liliopsida</taxon>
        <taxon>Poales</taxon>
        <taxon>Poaceae</taxon>
        <taxon>PACMAD clade</taxon>
        <taxon>Arundinoideae</taxon>
        <taxon>Arundineae</taxon>
        <taxon>Arundo</taxon>
    </lineage>
</organism>